<organism evidence="8 9">
    <name type="scientific">SAR324 cluster bacterium</name>
    <dbReference type="NCBI Taxonomy" id="2024889"/>
    <lineage>
        <taxon>Bacteria</taxon>
        <taxon>Deltaproteobacteria</taxon>
        <taxon>SAR324 cluster</taxon>
    </lineage>
</organism>
<keyword evidence="2 6" id="KW-0819">tRNA processing</keyword>
<evidence type="ECO:0000259" key="7">
    <source>
        <dbReference type="Pfam" id="PF00814"/>
    </source>
</evidence>
<evidence type="ECO:0000256" key="1">
    <source>
        <dbReference type="ARBA" id="ARBA00022679"/>
    </source>
</evidence>
<sequence length="336" mass="36965">MTKDSLGLGIDTTFDDTSVAILRGHQEILANLTLSQYRDHAEFGGVVPERAARKHLEVIHSLIDEACRKADVKLEELDYIAVSNLPGLLGALLVGVMVAKTLSFSLKIPLIGLNHVEAHPYAGVLSGQPLQYPILHLVVAGGHTLLMHARDHFDYEIVGRSIDDAAGECVDKVAKLFGYPMPGGPVVDRCAVENPGSSYEFPSPRIHEPDFDFSFSGLKTALLRFKEQEPEKATQDESEVLACFFRSLARVLIYKTFRALDTYDLKRLSVSGGLAASKFLKEAFEVEAKKQGIELWYPPPKLCTDNAAMVTCLASYRYAAGLYDDLLMDAHPNLLS</sequence>
<dbReference type="NCBIfam" id="TIGR03723">
    <property type="entry name" value="T6A_TsaD_YgjD"/>
    <property type="match status" value="1"/>
</dbReference>
<dbReference type="PANTHER" id="PTHR11735">
    <property type="entry name" value="TRNA N6-ADENOSINE THREONYLCARBAMOYLTRANSFERASE"/>
    <property type="match status" value="1"/>
</dbReference>
<evidence type="ECO:0000256" key="5">
    <source>
        <dbReference type="ARBA" id="ARBA00048117"/>
    </source>
</evidence>
<feature type="binding site" evidence="6">
    <location>
        <position position="305"/>
    </location>
    <ligand>
        <name>Fe cation</name>
        <dbReference type="ChEBI" id="CHEBI:24875"/>
    </ligand>
</feature>
<dbReference type="Pfam" id="PF00814">
    <property type="entry name" value="TsaD"/>
    <property type="match status" value="1"/>
</dbReference>
<dbReference type="GO" id="GO:0002949">
    <property type="term" value="P:tRNA threonylcarbamoyladenosine modification"/>
    <property type="evidence" value="ECO:0007669"/>
    <property type="project" value="UniProtKB-UniRule"/>
</dbReference>
<keyword evidence="4 6" id="KW-0012">Acyltransferase</keyword>
<keyword evidence="1 6" id="KW-0808">Transferase</keyword>
<comment type="caution">
    <text evidence="6">Lacks conserved residue(s) required for the propagation of feature annotation.</text>
</comment>
<dbReference type="EMBL" id="NZEX01000159">
    <property type="protein sequence ID" value="MAH64411.1"/>
    <property type="molecule type" value="Genomic_DNA"/>
</dbReference>
<dbReference type="FunFam" id="3.30.420.40:FF:000012">
    <property type="entry name" value="tRNA N6-adenosine threonylcarbamoyltransferase"/>
    <property type="match status" value="1"/>
</dbReference>
<dbReference type="EC" id="2.3.1.234" evidence="6"/>
<feature type="binding site" evidence="6">
    <location>
        <position position="115"/>
    </location>
    <ligand>
        <name>Fe cation</name>
        <dbReference type="ChEBI" id="CHEBI:24875"/>
    </ligand>
</feature>
<keyword evidence="6" id="KW-0408">Iron</keyword>
<dbReference type="InterPro" id="IPR000905">
    <property type="entry name" value="Gcp-like_dom"/>
</dbReference>
<evidence type="ECO:0000256" key="3">
    <source>
        <dbReference type="ARBA" id="ARBA00022723"/>
    </source>
</evidence>
<comment type="subcellular location">
    <subcellularLocation>
        <location evidence="6">Cytoplasm</location>
    </subcellularLocation>
</comment>
<comment type="similarity">
    <text evidence="6">Belongs to the KAE1 / TsaD family.</text>
</comment>
<evidence type="ECO:0000313" key="8">
    <source>
        <dbReference type="EMBL" id="MAH64411.1"/>
    </source>
</evidence>
<dbReference type="GO" id="GO:0061711">
    <property type="term" value="F:tRNA N(6)-L-threonylcarbamoyladenine synthase activity"/>
    <property type="evidence" value="ECO:0007669"/>
    <property type="project" value="UniProtKB-EC"/>
</dbReference>
<feature type="domain" description="Gcp-like" evidence="7">
    <location>
        <begin position="27"/>
        <end position="310"/>
    </location>
</feature>
<dbReference type="Proteomes" id="UP000226525">
    <property type="component" value="Unassembled WGS sequence"/>
</dbReference>
<proteinExistence type="inferred from homology"/>
<feature type="binding site" evidence="6">
    <location>
        <position position="188"/>
    </location>
    <ligand>
        <name>substrate</name>
    </ligand>
</feature>
<comment type="cofactor">
    <cofactor evidence="6">
        <name>Fe(2+)</name>
        <dbReference type="ChEBI" id="CHEBI:29033"/>
    </cofactor>
    <text evidence="6">Binds 1 Fe(2+) ion per subunit.</text>
</comment>
<comment type="function">
    <text evidence="6">Required for the formation of a threonylcarbamoyl group on adenosine at position 37 (t(6)A37) in tRNAs that read codons beginning with adenine. Is involved in the transfer of the threonylcarbamoyl moiety of threonylcarbamoyl-AMP (TC-AMP) to the N6 group of A37, together with TsaE and TsaB. TsaD likely plays a direct catalytic role in this reaction.</text>
</comment>
<comment type="catalytic activity">
    <reaction evidence="5 6">
        <text>L-threonylcarbamoyladenylate + adenosine(37) in tRNA = N(6)-L-threonylcarbamoyladenosine(37) in tRNA + AMP + H(+)</text>
        <dbReference type="Rhea" id="RHEA:37059"/>
        <dbReference type="Rhea" id="RHEA-COMP:10162"/>
        <dbReference type="Rhea" id="RHEA-COMP:10163"/>
        <dbReference type="ChEBI" id="CHEBI:15378"/>
        <dbReference type="ChEBI" id="CHEBI:73682"/>
        <dbReference type="ChEBI" id="CHEBI:74411"/>
        <dbReference type="ChEBI" id="CHEBI:74418"/>
        <dbReference type="ChEBI" id="CHEBI:456215"/>
        <dbReference type="EC" id="2.3.1.234"/>
    </reaction>
</comment>
<dbReference type="PANTHER" id="PTHR11735:SF6">
    <property type="entry name" value="TRNA N6-ADENOSINE THREONYLCARBAMOYLTRANSFERASE, MITOCHONDRIAL"/>
    <property type="match status" value="1"/>
</dbReference>
<feature type="binding site" evidence="6">
    <location>
        <position position="171"/>
    </location>
    <ligand>
        <name>substrate</name>
    </ligand>
</feature>
<evidence type="ECO:0000256" key="2">
    <source>
        <dbReference type="ARBA" id="ARBA00022694"/>
    </source>
</evidence>
<keyword evidence="6" id="KW-0963">Cytoplasm</keyword>
<dbReference type="Gene3D" id="3.30.420.40">
    <property type="match status" value="2"/>
</dbReference>
<gene>
    <name evidence="6 8" type="primary">tsaD</name>
    <name evidence="8" type="ORF">CMN54_13390</name>
</gene>
<dbReference type="AlphaFoldDB" id="A0A2D6YMI0"/>
<dbReference type="InterPro" id="IPR017861">
    <property type="entry name" value="KAE1/TsaD"/>
</dbReference>
<protein>
    <recommendedName>
        <fullName evidence="6">tRNA N6-adenosine threonylcarbamoyltransferase</fullName>
        <ecNumber evidence="6">2.3.1.234</ecNumber>
    </recommendedName>
    <alternativeName>
        <fullName evidence="6">N6-L-threonylcarbamoyladenine synthase</fullName>
        <shortName evidence="6">t(6)A synthase</shortName>
    </alternativeName>
    <alternativeName>
        <fullName evidence="6">t(6)A37 threonylcarbamoyladenosine biosynthesis protein TsaD</fullName>
    </alternativeName>
    <alternativeName>
        <fullName evidence="6">tRNA threonylcarbamoyladenosine biosynthesis protein TsaD</fullName>
    </alternativeName>
</protein>
<evidence type="ECO:0000256" key="4">
    <source>
        <dbReference type="ARBA" id="ARBA00023315"/>
    </source>
</evidence>
<reference evidence="9" key="1">
    <citation type="submission" date="2017-09" db="EMBL/GenBank/DDBJ databases">
        <title>The Reconstruction of 2,631 Draft Metagenome-Assembled Genomes from the Global Oceans.</title>
        <authorList>
            <person name="Tully B.J."/>
            <person name="Graham E.D."/>
            <person name="Heidelberg J.F."/>
        </authorList>
    </citation>
    <scope>NUCLEOTIDE SEQUENCE [LARGE SCALE GENOMIC DNA]</scope>
</reference>
<dbReference type="HAMAP" id="MF_01445">
    <property type="entry name" value="TsaD"/>
    <property type="match status" value="1"/>
</dbReference>
<feature type="binding site" evidence="6">
    <location>
        <position position="184"/>
    </location>
    <ligand>
        <name>substrate</name>
    </ligand>
</feature>
<keyword evidence="3 6" id="KW-0479">Metal-binding</keyword>
<evidence type="ECO:0000313" key="9">
    <source>
        <dbReference type="Proteomes" id="UP000226525"/>
    </source>
</evidence>
<dbReference type="SUPFAM" id="SSF53067">
    <property type="entry name" value="Actin-like ATPase domain"/>
    <property type="match status" value="2"/>
</dbReference>
<dbReference type="PRINTS" id="PR00789">
    <property type="entry name" value="OSIALOPTASE"/>
</dbReference>
<dbReference type="NCBIfam" id="TIGR00329">
    <property type="entry name" value="gcp_kae1"/>
    <property type="match status" value="1"/>
</dbReference>
<evidence type="ECO:0000256" key="6">
    <source>
        <dbReference type="HAMAP-Rule" id="MF_01445"/>
    </source>
</evidence>
<accession>A0A2D6YMI0</accession>
<dbReference type="GO" id="GO:0005737">
    <property type="term" value="C:cytoplasm"/>
    <property type="evidence" value="ECO:0007669"/>
    <property type="project" value="UniProtKB-SubCell"/>
</dbReference>
<dbReference type="GO" id="GO:0005506">
    <property type="term" value="F:iron ion binding"/>
    <property type="evidence" value="ECO:0007669"/>
    <property type="project" value="UniProtKB-UniRule"/>
</dbReference>
<dbReference type="InterPro" id="IPR022450">
    <property type="entry name" value="TsaD"/>
</dbReference>
<feature type="binding site" evidence="6">
    <location>
        <position position="119"/>
    </location>
    <ligand>
        <name>Fe cation</name>
        <dbReference type="ChEBI" id="CHEBI:24875"/>
    </ligand>
</feature>
<name>A0A2D6YMI0_9DELT</name>
<dbReference type="InterPro" id="IPR043129">
    <property type="entry name" value="ATPase_NBD"/>
</dbReference>
<comment type="caution">
    <text evidence="8">The sequence shown here is derived from an EMBL/GenBank/DDBJ whole genome shotgun (WGS) entry which is preliminary data.</text>
</comment>